<sequence length="41" mass="4555">MKVAVVQVECLPYFNQAQLRGEQFSLEDCIRGGIVSVVNVD</sequence>
<dbReference type="EMBL" id="CALNXJ010000003">
    <property type="protein sequence ID" value="CAH3035347.1"/>
    <property type="molecule type" value="Genomic_DNA"/>
</dbReference>
<evidence type="ECO:0000313" key="2">
    <source>
        <dbReference type="Proteomes" id="UP001159428"/>
    </source>
</evidence>
<reference evidence="1 2" key="1">
    <citation type="submission" date="2022-05" db="EMBL/GenBank/DDBJ databases">
        <authorList>
            <consortium name="Genoscope - CEA"/>
            <person name="William W."/>
        </authorList>
    </citation>
    <scope>NUCLEOTIDE SEQUENCE [LARGE SCALE GENOMIC DNA]</scope>
</reference>
<evidence type="ECO:0000313" key="1">
    <source>
        <dbReference type="EMBL" id="CAH3035347.1"/>
    </source>
</evidence>
<accession>A0AAU9VQ83</accession>
<protein>
    <submittedName>
        <fullName evidence="1">Uncharacterized protein</fullName>
    </submittedName>
</protein>
<organism evidence="1 2">
    <name type="scientific">Pocillopora meandrina</name>
    <dbReference type="NCBI Taxonomy" id="46732"/>
    <lineage>
        <taxon>Eukaryota</taxon>
        <taxon>Metazoa</taxon>
        <taxon>Cnidaria</taxon>
        <taxon>Anthozoa</taxon>
        <taxon>Hexacorallia</taxon>
        <taxon>Scleractinia</taxon>
        <taxon>Astrocoeniina</taxon>
        <taxon>Pocilloporidae</taxon>
        <taxon>Pocillopora</taxon>
    </lineage>
</organism>
<gene>
    <name evidence="1" type="ORF">PMEA_00017228</name>
</gene>
<dbReference type="Proteomes" id="UP001159428">
    <property type="component" value="Unassembled WGS sequence"/>
</dbReference>
<comment type="caution">
    <text evidence="1">The sequence shown here is derived from an EMBL/GenBank/DDBJ whole genome shotgun (WGS) entry which is preliminary data.</text>
</comment>
<keyword evidence="2" id="KW-1185">Reference proteome</keyword>
<name>A0AAU9VQ83_9CNID</name>
<dbReference type="AlphaFoldDB" id="A0AAU9VQ83"/>
<proteinExistence type="predicted"/>